<dbReference type="EMBL" id="UINC01185760">
    <property type="protein sequence ID" value="SVD97627.1"/>
    <property type="molecule type" value="Genomic_DNA"/>
</dbReference>
<dbReference type="SUPFAM" id="SSF110087">
    <property type="entry name" value="DR1885-like metal-binding protein"/>
    <property type="match status" value="1"/>
</dbReference>
<protein>
    <submittedName>
        <fullName evidence="1">Uncharacterized protein</fullName>
    </submittedName>
</protein>
<evidence type="ECO:0000313" key="1">
    <source>
        <dbReference type="EMBL" id="SVD97627.1"/>
    </source>
</evidence>
<proteinExistence type="predicted"/>
<feature type="non-terminal residue" evidence="1">
    <location>
        <position position="131"/>
    </location>
</feature>
<sequence length="131" mass="15261">MKKNTFFIFLMTLALFFWTDNRSYSKTSFSVGEILISNPRIITQQNDKKDIALVFEIINKSKNQESLISTRILTAENFLFDEILDIGPGEEIQFKRFMKYDTIRSSAHDLYAGDRIPIDLFFKNNGSILVF</sequence>
<reference evidence="1" key="1">
    <citation type="submission" date="2018-05" db="EMBL/GenBank/DDBJ databases">
        <authorList>
            <person name="Lanie J.A."/>
            <person name="Ng W.-L."/>
            <person name="Kazmierczak K.M."/>
            <person name="Andrzejewski T.M."/>
            <person name="Davidsen T.M."/>
            <person name="Wayne K.J."/>
            <person name="Tettelin H."/>
            <person name="Glass J.I."/>
            <person name="Rusch D."/>
            <person name="Podicherti R."/>
            <person name="Tsui H.-C.T."/>
            <person name="Winkler M.E."/>
        </authorList>
    </citation>
    <scope>NUCLEOTIDE SEQUENCE</scope>
</reference>
<accession>A0A382ZQ04</accession>
<gene>
    <name evidence="1" type="ORF">METZ01_LOCUS450481</name>
</gene>
<name>A0A382ZQ04_9ZZZZ</name>
<dbReference type="AlphaFoldDB" id="A0A382ZQ04"/>
<dbReference type="InterPro" id="IPR036182">
    <property type="entry name" value="PCuAC_sf"/>
</dbReference>
<organism evidence="1">
    <name type="scientific">marine metagenome</name>
    <dbReference type="NCBI Taxonomy" id="408172"/>
    <lineage>
        <taxon>unclassified sequences</taxon>
        <taxon>metagenomes</taxon>
        <taxon>ecological metagenomes</taxon>
    </lineage>
</organism>